<proteinExistence type="inferred from homology"/>
<dbReference type="GO" id="GO:0008270">
    <property type="term" value="F:zinc ion binding"/>
    <property type="evidence" value="ECO:0007669"/>
    <property type="project" value="UniProtKB-KW"/>
</dbReference>
<keyword evidence="2 8" id="KW-0863">Zinc-finger</keyword>
<sequence>MGSSDQKVIGIAAAAAAAAAAEEEEAGRRCCVECGATTTPMWRGGPTGRRSLCNACGIRRGGKS</sequence>
<dbReference type="Gramene" id="OGLUM05G03850.1">
    <property type="protein sequence ID" value="OGLUM05G03850.1"/>
    <property type="gene ID" value="OGLUM05G03850"/>
</dbReference>
<evidence type="ECO:0000256" key="8">
    <source>
        <dbReference type="PROSITE-ProRule" id="PRU00094"/>
    </source>
</evidence>
<evidence type="ECO:0000256" key="1">
    <source>
        <dbReference type="ARBA" id="ARBA00022723"/>
    </source>
</evidence>
<comment type="similarity">
    <text evidence="6">Belongs to the type IV zinc-finger family. Class B subfamily.</text>
</comment>
<keyword evidence="4" id="KW-0805">Transcription regulation</keyword>
<evidence type="ECO:0000256" key="7">
    <source>
        <dbReference type="ARBA" id="ARBA00037539"/>
    </source>
</evidence>
<dbReference type="InterPro" id="IPR013088">
    <property type="entry name" value="Znf_NHR/GATA"/>
</dbReference>
<keyword evidence="1" id="KW-0479">Metal-binding</keyword>
<reference evidence="10" key="2">
    <citation type="submission" date="2018-05" db="EMBL/GenBank/DDBJ databases">
        <title>OgluRS3 (Oryza glumaepatula Reference Sequence Version 3).</title>
        <authorList>
            <person name="Zhang J."/>
            <person name="Kudrna D."/>
            <person name="Lee S."/>
            <person name="Talag J."/>
            <person name="Welchert J."/>
            <person name="Wing R.A."/>
        </authorList>
    </citation>
    <scope>NUCLEOTIDE SEQUENCE [LARGE SCALE GENOMIC DNA]</scope>
</reference>
<evidence type="ECO:0000256" key="2">
    <source>
        <dbReference type="ARBA" id="ARBA00022771"/>
    </source>
</evidence>
<dbReference type="GO" id="GO:0043565">
    <property type="term" value="F:sequence-specific DNA binding"/>
    <property type="evidence" value="ECO:0007669"/>
    <property type="project" value="InterPro"/>
</dbReference>
<dbReference type="Gene3D" id="3.30.50.10">
    <property type="entry name" value="Erythroid Transcription Factor GATA-1, subunit A"/>
    <property type="match status" value="1"/>
</dbReference>
<name>A0A0D9ZUF5_9ORYZ</name>
<evidence type="ECO:0000256" key="5">
    <source>
        <dbReference type="ARBA" id="ARBA00023163"/>
    </source>
</evidence>
<dbReference type="SMART" id="SM00401">
    <property type="entry name" value="ZnF_GATA"/>
    <property type="match status" value="1"/>
</dbReference>
<comment type="function">
    <text evidence="7">Transcriptional regulator that specifically binds 5'-GATA-3' or 5'-GAT-3' motifs within gene promoters.</text>
</comment>
<dbReference type="SUPFAM" id="SSF57716">
    <property type="entry name" value="Glucocorticoid receptor-like (DNA-binding domain)"/>
    <property type="match status" value="1"/>
</dbReference>
<evidence type="ECO:0000313" key="10">
    <source>
        <dbReference type="EnsemblPlants" id="OGLUM05G03850.1"/>
    </source>
</evidence>
<dbReference type="eggNOG" id="KOG1601">
    <property type="taxonomic scope" value="Eukaryota"/>
</dbReference>
<keyword evidence="11" id="KW-1185">Reference proteome</keyword>
<evidence type="ECO:0000256" key="6">
    <source>
        <dbReference type="ARBA" id="ARBA00024019"/>
    </source>
</evidence>
<dbReference type="GO" id="GO:0006355">
    <property type="term" value="P:regulation of DNA-templated transcription"/>
    <property type="evidence" value="ECO:0007669"/>
    <property type="project" value="InterPro"/>
</dbReference>
<dbReference type="InterPro" id="IPR000679">
    <property type="entry name" value="Znf_GATA"/>
</dbReference>
<accession>A0A0D9ZUF5</accession>
<dbReference type="Proteomes" id="UP000026961">
    <property type="component" value="Chromosome 5"/>
</dbReference>
<keyword evidence="3" id="KW-0862">Zinc</keyword>
<organism evidence="10">
    <name type="scientific">Oryza glumipatula</name>
    <dbReference type="NCBI Taxonomy" id="40148"/>
    <lineage>
        <taxon>Eukaryota</taxon>
        <taxon>Viridiplantae</taxon>
        <taxon>Streptophyta</taxon>
        <taxon>Embryophyta</taxon>
        <taxon>Tracheophyta</taxon>
        <taxon>Spermatophyta</taxon>
        <taxon>Magnoliopsida</taxon>
        <taxon>Liliopsida</taxon>
        <taxon>Poales</taxon>
        <taxon>Poaceae</taxon>
        <taxon>BOP clade</taxon>
        <taxon>Oryzoideae</taxon>
        <taxon>Oryzeae</taxon>
        <taxon>Oryzinae</taxon>
        <taxon>Oryza</taxon>
    </lineage>
</organism>
<evidence type="ECO:0000313" key="11">
    <source>
        <dbReference type="Proteomes" id="UP000026961"/>
    </source>
</evidence>
<reference evidence="10" key="1">
    <citation type="submission" date="2015-04" db="UniProtKB">
        <authorList>
            <consortium name="EnsemblPlants"/>
        </authorList>
    </citation>
    <scope>IDENTIFICATION</scope>
</reference>
<dbReference type="Pfam" id="PF00320">
    <property type="entry name" value="GATA"/>
    <property type="match status" value="1"/>
</dbReference>
<feature type="domain" description="GATA-type" evidence="9">
    <location>
        <begin position="25"/>
        <end position="58"/>
    </location>
</feature>
<dbReference type="EnsemblPlants" id="OGLUM05G03850.1">
    <property type="protein sequence ID" value="OGLUM05G03850.1"/>
    <property type="gene ID" value="OGLUM05G03850"/>
</dbReference>
<dbReference type="PANTHER" id="PTHR47172:SF17">
    <property type="entry name" value="OS05G0155400 PROTEIN"/>
    <property type="match status" value="1"/>
</dbReference>
<dbReference type="PROSITE" id="PS50114">
    <property type="entry name" value="GATA_ZN_FINGER_2"/>
    <property type="match status" value="1"/>
</dbReference>
<dbReference type="PROSITE" id="PS00344">
    <property type="entry name" value="GATA_ZN_FINGER_1"/>
    <property type="match status" value="1"/>
</dbReference>
<evidence type="ECO:0000256" key="3">
    <source>
        <dbReference type="ARBA" id="ARBA00022833"/>
    </source>
</evidence>
<dbReference type="HOGENOM" id="CLU_2871302_0_0_1"/>
<dbReference type="AlphaFoldDB" id="A0A0D9ZUF5"/>
<keyword evidence="5" id="KW-0804">Transcription</keyword>
<evidence type="ECO:0000256" key="4">
    <source>
        <dbReference type="ARBA" id="ARBA00023015"/>
    </source>
</evidence>
<evidence type="ECO:0000259" key="9">
    <source>
        <dbReference type="PROSITE" id="PS50114"/>
    </source>
</evidence>
<dbReference type="STRING" id="40148.A0A0D9ZUF5"/>
<dbReference type="PANTHER" id="PTHR47172">
    <property type="entry name" value="OS01G0976800 PROTEIN"/>
    <property type="match status" value="1"/>
</dbReference>
<protein>
    <recommendedName>
        <fullName evidence="9">GATA-type domain-containing protein</fullName>
    </recommendedName>
</protein>